<protein>
    <submittedName>
        <fullName evidence="2">Uncharacterized protein</fullName>
    </submittedName>
</protein>
<evidence type="ECO:0000256" key="1">
    <source>
        <dbReference type="SAM" id="MobiDB-lite"/>
    </source>
</evidence>
<evidence type="ECO:0000313" key="2">
    <source>
        <dbReference type="EMBL" id="QZA77906.1"/>
    </source>
</evidence>
<feature type="region of interest" description="Disordered" evidence="1">
    <location>
        <begin position="137"/>
        <end position="185"/>
    </location>
</feature>
<keyword evidence="3" id="KW-1185">Reference proteome</keyword>
<gene>
    <name evidence="2" type="ORF">K4H28_00230</name>
</gene>
<dbReference type="RefSeq" id="WP_221006284.1">
    <property type="nucleotide sequence ID" value="NZ_CP081150.1"/>
</dbReference>
<dbReference type="Proteomes" id="UP000825679">
    <property type="component" value="Chromosome"/>
</dbReference>
<organism evidence="2 3">
    <name type="scientific">Deefgea tanakiae</name>
    <dbReference type="NCBI Taxonomy" id="2865840"/>
    <lineage>
        <taxon>Bacteria</taxon>
        <taxon>Pseudomonadati</taxon>
        <taxon>Pseudomonadota</taxon>
        <taxon>Betaproteobacteria</taxon>
        <taxon>Neisseriales</taxon>
        <taxon>Chitinibacteraceae</taxon>
        <taxon>Deefgea</taxon>
    </lineage>
</organism>
<evidence type="ECO:0000313" key="3">
    <source>
        <dbReference type="Proteomes" id="UP000825679"/>
    </source>
</evidence>
<name>A0ABX8Z5S0_9NEIS</name>
<feature type="compositionally biased region" description="Acidic residues" evidence="1">
    <location>
        <begin position="143"/>
        <end position="164"/>
    </location>
</feature>
<reference evidence="2 3" key="1">
    <citation type="submission" date="2021-08" db="EMBL/GenBank/DDBJ databases">
        <title>complete genome sequencing of Deefgea sp. D25.</title>
        <authorList>
            <person name="Bae J.-W."/>
            <person name="Gim D.-H."/>
        </authorList>
    </citation>
    <scope>NUCLEOTIDE SEQUENCE [LARGE SCALE GENOMIC DNA]</scope>
    <source>
        <strain evidence="2 3">D25</strain>
    </source>
</reference>
<accession>A0ABX8Z5S0</accession>
<sequence length="185" mass="20497">MNVSSFFAELMSVYDAELEDLMSDSEGKPALKKRLAEKRQQFSHLLPMIEFSPEMVAVVFYNAFSFTSPAMMKAIVSSEPDGDDFIPWDQLQENLSIADWAQELVAAARDADGGDVFLVVSAALEYLRLKGSHHSAHAAATPIEEEDDDRDVYNSDDDGGDMSDLDSSGSSWLEEQGFETRDPDN</sequence>
<dbReference type="EMBL" id="CP081150">
    <property type="protein sequence ID" value="QZA77906.1"/>
    <property type="molecule type" value="Genomic_DNA"/>
</dbReference>
<proteinExistence type="predicted"/>